<dbReference type="GO" id="GO:0009253">
    <property type="term" value="P:peptidoglycan catabolic process"/>
    <property type="evidence" value="ECO:0007669"/>
    <property type="project" value="TreeGrafter"/>
</dbReference>
<reference evidence="2" key="1">
    <citation type="submission" date="2018-06" db="EMBL/GenBank/DDBJ databases">
        <authorList>
            <person name="Zhirakovskaya E."/>
        </authorList>
    </citation>
    <scope>NUCLEOTIDE SEQUENCE</scope>
</reference>
<proteinExistence type="predicted"/>
<dbReference type="Pfam" id="PF13406">
    <property type="entry name" value="SLT_2"/>
    <property type="match status" value="1"/>
</dbReference>
<dbReference type="EMBL" id="UOED01000095">
    <property type="protein sequence ID" value="VAV94959.1"/>
    <property type="molecule type" value="Genomic_DNA"/>
</dbReference>
<dbReference type="Gene3D" id="1.10.8.350">
    <property type="entry name" value="Bacterial muramidase"/>
    <property type="match status" value="1"/>
</dbReference>
<organism evidence="2">
    <name type="scientific">hydrothermal vent metagenome</name>
    <dbReference type="NCBI Taxonomy" id="652676"/>
    <lineage>
        <taxon>unclassified sequences</taxon>
        <taxon>metagenomes</taxon>
        <taxon>ecological metagenomes</taxon>
    </lineage>
</organism>
<dbReference type="AlphaFoldDB" id="A0A3B0RST4"/>
<protein>
    <submittedName>
        <fullName evidence="2">Membrane-bound lytic murein transglycosylase B</fullName>
    </submittedName>
</protein>
<dbReference type="GO" id="GO:0008933">
    <property type="term" value="F:peptidoglycan lytic transglycosylase activity"/>
    <property type="evidence" value="ECO:0007669"/>
    <property type="project" value="TreeGrafter"/>
</dbReference>
<dbReference type="NCBIfam" id="TIGR02283">
    <property type="entry name" value="MltB_2"/>
    <property type="match status" value="1"/>
</dbReference>
<sequence length="350" mass="39534">MRDVINRLIMVFSLIVFYAASPLWAKERIVADNPQTFIHWLAGLKTEALSKGISETTFEGAFAGVEPDPKVIKLDRNQPEFTQTYFQYISKRVSQTRIKNGRTKVAENAAALKAVADRIGVQQRFIAGIWGMETNYGSYSGGYNVIRSLATLAYDMRRPKYFRTQLIKALNILEEGHVSPANFKGSWAGAMGQGQFMPSSFFAYAYDFNGDGKKDIWTDKEDVFASIANYLKEHGWQSSRTWGRQVRLPEDVDGLWAKVRQTEKVKYCRRALKDHSKQYSLAEWQDMGVRTIYGADLPAVSDPNFKASLIMPAGPKGPAFLTYKNFRAILSYNCSNFYALGVSLLADELK</sequence>
<dbReference type="PANTHER" id="PTHR30163:SF8">
    <property type="entry name" value="LYTIC MUREIN TRANSGLYCOSYLASE"/>
    <property type="match status" value="1"/>
</dbReference>
<dbReference type="SUPFAM" id="SSF53955">
    <property type="entry name" value="Lysozyme-like"/>
    <property type="match status" value="1"/>
</dbReference>
<dbReference type="CDD" id="cd13399">
    <property type="entry name" value="Slt35-like"/>
    <property type="match status" value="1"/>
</dbReference>
<dbReference type="PANTHER" id="PTHR30163">
    <property type="entry name" value="MEMBRANE-BOUND LYTIC MUREIN TRANSGLYCOSYLASE B"/>
    <property type="match status" value="1"/>
</dbReference>
<dbReference type="InterPro" id="IPR031304">
    <property type="entry name" value="SLT_2"/>
</dbReference>
<feature type="domain" description="Transglycosylase SLT" evidence="1">
    <location>
        <begin position="37"/>
        <end position="347"/>
    </location>
</feature>
<gene>
    <name evidence="2" type="ORF">MNBD_ALPHA02-753</name>
</gene>
<evidence type="ECO:0000313" key="2">
    <source>
        <dbReference type="EMBL" id="VAV94959.1"/>
    </source>
</evidence>
<dbReference type="InterPro" id="IPR011970">
    <property type="entry name" value="MltB_2"/>
</dbReference>
<dbReference type="InterPro" id="IPR023346">
    <property type="entry name" value="Lysozyme-like_dom_sf"/>
</dbReference>
<dbReference type="FunFam" id="1.10.8.350:FF:000001">
    <property type="entry name" value="Lytic murein transglycosylase B"/>
    <property type="match status" value="1"/>
</dbReference>
<dbReference type="Gene3D" id="1.10.530.10">
    <property type="match status" value="1"/>
</dbReference>
<accession>A0A3B0RST4</accession>
<evidence type="ECO:0000259" key="1">
    <source>
        <dbReference type="Pfam" id="PF13406"/>
    </source>
</evidence>
<dbReference type="InterPro" id="IPR043426">
    <property type="entry name" value="MltB-like"/>
</dbReference>
<name>A0A3B0RST4_9ZZZZ</name>